<dbReference type="Proteomes" id="UP000789570">
    <property type="component" value="Unassembled WGS sequence"/>
</dbReference>
<keyword evidence="2" id="KW-1185">Reference proteome</keyword>
<comment type="caution">
    <text evidence="1">The sequence shown here is derived from an EMBL/GenBank/DDBJ whole genome shotgun (WGS) entry which is preliminary data.</text>
</comment>
<dbReference type="EMBL" id="CAJVPQ010003221">
    <property type="protein sequence ID" value="CAG8621371.1"/>
    <property type="molecule type" value="Genomic_DNA"/>
</dbReference>
<evidence type="ECO:0000313" key="2">
    <source>
        <dbReference type="Proteomes" id="UP000789570"/>
    </source>
</evidence>
<protein>
    <submittedName>
        <fullName evidence="1">3983_t:CDS:1</fullName>
    </submittedName>
</protein>
<gene>
    <name evidence="1" type="ORF">FCALED_LOCUS9573</name>
</gene>
<sequence>MVYCGLLLRRSLFAHQGRTTDMTLIRVTQIFESCQLGPGKKLIIVGKKCSKIFNSLKLKQAIDSCDERILECIGGSDSDQDVSHKLIHIWTNVNNYIMDIKGKSSIEKDKRSIKDEVKYIDKGEYYTQTIIKFASNYVGERVTKRLKNHIMNRLQSEVEASTYSFLPSFRSKST</sequence>
<name>A0A9N9GRN4_9GLOM</name>
<dbReference type="OrthoDB" id="2370117at2759"/>
<proteinExistence type="predicted"/>
<reference evidence="1" key="1">
    <citation type="submission" date="2021-06" db="EMBL/GenBank/DDBJ databases">
        <authorList>
            <person name="Kallberg Y."/>
            <person name="Tangrot J."/>
            <person name="Rosling A."/>
        </authorList>
    </citation>
    <scope>NUCLEOTIDE SEQUENCE</scope>
    <source>
        <strain evidence="1">UK204</strain>
    </source>
</reference>
<evidence type="ECO:0000313" key="1">
    <source>
        <dbReference type="EMBL" id="CAG8621371.1"/>
    </source>
</evidence>
<dbReference type="AlphaFoldDB" id="A0A9N9GRN4"/>
<organism evidence="1 2">
    <name type="scientific">Funneliformis caledonium</name>
    <dbReference type="NCBI Taxonomy" id="1117310"/>
    <lineage>
        <taxon>Eukaryota</taxon>
        <taxon>Fungi</taxon>
        <taxon>Fungi incertae sedis</taxon>
        <taxon>Mucoromycota</taxon>
        <taxon>Glomeromycotina</taxon>
        <taxon>Glomeromycetes</taxon>
        <taxon>Glomerales</taxon>
        <taxon>Glomeraceae</taxon>
        <taxon>Funneliformis</taxon>
    </lineage>
</organism>
<accession>A0A9N9GRN4</accession>